<organism evidence="1 2">
    <name type="scientific">Azospirillum brasilense</name>
    <dbReference type="NCBI Taxonomy" id="192"/>
    <lineage>
        <taxon>Bacteria</taxon>
        <taxon>Pseudomonadati</taxon>
        <taxon>Pseudomonadota</taxon>
        <taxon>Alphaproteobacteria</taxon>
        <taxon>Rhodospirillales</taxon>
        <taxon>Azospirillaceae</taxon>
        <taxon>Azospirillum</taxon>
    </lineage>
</organism>
<dbReference type="Proteomes" id="UP000298596">
    <property type="component" value="Chromosome"/>
</dbReference>
<evidence type="ECO:0000313" key="1">
    <source>
        <dbReference type="EMBL" id="QCO03033.1"/>
    </source>
</evidence>
<gene>
    <name evidence="1" type="ORF">D3867_14035</name>
</gene>
<protein>
    <submittedName>
        <fullName evidence="1">Major capsid protein</fullName>
    </submittedName>
</protein>
<proteinExistence type="predicted"/>
<dbReference type="Pfam" id="PF03864">
    <property type="entry name" value="Phage_cap_E"/>
    <property type="match status" value="1"/>
</dbReference>
<sequence>MLDVFNQDAFSVRSLTDAINKIKFVPGRVGQLGIFTESSVSTTMIMVEERDGILSLVKPSPRGAPGQTIDKGKRTARPFVIPHFEINDAIMAEEVQNVRAWGTESQLETVQGKVAERMAIHSQSMAATEEYARIGAIKGIVTYADGSTLNLFTEFGVSQEAEVDFDLDNASPASGALRKKCATVARIVATNLDGVPYTGIHSLCGDAFFDDLLAHKEVVESYKGTPMAQVLREGYVLPNGDKIYGAFEFGGIVWENYRGAVGGTAFIDTDKCHIFPQGVPGLFRTVYAPADYTETVNTMGQRLYAKQYPMPNSKGVNLDTQMNALQYCTRPKSLIKGKRT</sequence>
<dbReference type="EMBL" id="CP032330">
    <property type="protein sequence ID" value="QCO03033.1"/>
    <property type="molecule type" value="Genomic_DNA"/>
</dbReference>
<name>A0A4D8PZ59_AZOBR</name>
<dbReference type="AlphaFoldDB" id="A0A4D8PZ59"/>
<accession>A0A4D8PZ59</accession>
<dbReference type="InterPro" id="IPR005564">
    <property type="entry name" value="Major_capsid_GpE"/>
</dbReference>
<evidence type="ECO:0000313" key="2">
    <source>
        <dbReference type="Proteomes" id="UP000298596"/>
    </source>
</evidence>
<reference evidence="1 2" key="1">
    <citation type="submission" date="2018-09" db="EMBL/GenBank/DDBJ databases">
        <title>Whole genome based analysis of evolution and adaptive divergence in Indian and Brazilian strains of Azospirillum brasilense.</title>
        <authorList>
            <person name="Singh C."/>
            <person name="Tripathi A.K."/>
        </authorList>
    </citation>
    <scope>NUCLEOTIDE SEQUENCE [LARGE SCALE GENOMIC DNA]</scope>
    <source>
        <strain evidence="1 2">MTCC4036</strain>
    </source>
</reference>